<dbReference type="Proteomes" id="UP000180253">
    <property type="component" value="Unassembled WGS sequence"/>
</dbReference>
<sequence length="105" mass="11998">MTVEINTPHRSYPLPHQSNLLEQDVLRLISALGKIDEDMADQIQAIALQQHALQVQQQKLEQQKLDTTEALAAIVQTMSEQRAEHSELHRKQKINHLLGESLYPL</sequence>
<protein>
    <submittedName>
        <fullName evidence="1">Uncharacterized protein</fullName>
    </submittedName>
</protein>
<dbReference type="AlphaFoldDB" id="A0A1S1NAX6"/>
<accession>A0A1S1NAX6</accession>
<dbReference type="EMBL" id="MNAN01000026">
    <property type="protein sequence ID" value="OHU96818.1"/>
    <property type="molecule type" value="Genomic_DNA"/>
</dbReference>
<comment type="caution">
    <text evidence="1">The sequence shown here is derived from an EMBL/GenBank/DDBJ whole genome shotgun (WGS) entry which is preliminary data.</text>
</comment>
<name>A0A1S1NAX6_9GAMM</name>
<dbReference type="RefSeq" id="WP_070990901.1">
    <property type="nucleotide sequence ID" value="NZ_CBCSHD010000001.1"/>
</dbReference>
<dbReference type="STRING" id="327939.BIW53_05720"/>
<keyword evidence="2" id="KW-1185">Reference proteome</keyword>
<dbReference type="OrthoDB" id="6305909at2"/>
<evidence type="ECO:0000313" key="1">
    <source>
        <dbReference type="EMBL" id="OHU96818.1"/>
    </source>
</evidence>
<gene>
    <name evidence="1" type="ORF">BIW53_05720</name>
</gene>
<organism evidence="1 2">
    <name type="scientific">Pseudoalteromonas byunsanensis</name>
    <dbReference type="NCBI Taxonomy" id="327939"/>
    <lineage>
        <taxon>Bacteria</taxon>
        <taxon>Pseudomonadati</taxon>
        <taxon>Pseudomonadota</taxon>
        <taxon>Gammaproteobacteria</taxon>
        <taxon>Alteromonadales</taxon>
        <taxon>Pseudoalteromonadaceae</taxon>
        <taxon>Pseudoalteromonas</taxon>
    </lineage>
</organism>
<reference evidence="1 2" key="1">
    <citation type="submission" date="2016-10" db="EMBL/GenBank/DDBJ databases">
        <title>Pseudoalteromonas amylolytica sp. nov., isolated from the surface seawater.</title>
        <authorList>
            <person name="Wu Y.-H."/>
            <person name="Cheng H."/>
            <person name="Jin X.-B."/>
            <person name="Wang C.-S."/>
            <person name="Xu X.-W."/>
        </authorList>
    </citation>
    <scope>NUCLEOTIDE SEQUENCE [LARGE SCALE GENOMIC DNA]</scope>
    <source>
        <strain evidence="1 2">JCM 12483</strain>
    </source>
</reference>
<evidence type="ECO:0000313" key="2">
    <source>
        <dbReference type="Proteomes" id="UP000180253"/>
    </source>
</evidence>
<proteinExistence type="predicted"/>